<dbReference type="PANTHER" id="PTHR30176:SF3">
    <property type="entry name" value="FERREDOXIN-TYPE PROTEIN NAPH"/>
    <property type="match status" value="1"/>
</dbReference>
<name>A0A498CBH6_9GAMM</name>
<gene>
    <name evidence="10" type="ORF">BCL79_2565</name>
    <name evidence="9" type="ORF">F9K92_04300</name>
</gene>
<evidence type="ECO:0000313" key="11">
    <source>
        <dbReference type="Proteomes" id="UP000274786"/>
    </source>
</evidence>
<feature type="transmembrane region" description="Helical" evidence="7">
    <location>
        <begin position="138"/>
        <end position="155"/>
    </location>
</feature>
<dbReference type="InterPro" id="IPR051684">
    <property type="entry name" value="Electron_Trans/Redox"/>
</dbReference>
<feature type="transmembrane region" description="Helical" evidence="7">
    <location>
        <begin position="32"/>
        <end position="49"/>
    </location>
</feature>
<dbReference type="SUPFAM" id="SSF54862">
    <property type="entry name" value="4Fe-4S ferredoxins"/>
    <property type="match status" value="1"/>
</dbReference>
<evidence type="ECO:0000256" key="1">
    <source>
        <dbReference type="ARBA" id="ARBA00022448"/>
    </source>
</evidence>
<keyword evidence="1" id="KW-0813">Transport</keyword>
<evidence type="ECO:0000256" key="6">
    <source>
        <dbReference type="ARBA" id="ARBA00023014"/>
    </source>
</evidence>
<reference evidence="9 12" key="2">
    <citation type="submission" date="2019-10" db="EMBL/GenBank/DDBJ databases">
        <title>Halotolerant bacteria associated to Saharan-endemic halophytes Stipa tenacissima L. and Atriplex halimus L mitigate salt stress and promote growth of tomato plants.</title>
        <authorList>
            <person name="Dif G."/>
        </authorList>
    </citation>
    <scope>NUCLEOTIDE SEQUENCE [LARGE SCALE GENOMIC DNA]</scope>
    <source>
        <strain evidence="9 12">IS26</strain>
    </source>
</reference>
<dbReference type="InterPro" id="IPR017900">
    <property type="entry name" value="4Fe4S_Fe_S_CS"/>
</dbReference>
<dbReference type="EMBL" id="RCDC01000005">
    <property type="protein sequence ID" value="RLK53264.1"/>
    <property type="molecule type" value="Genomic_DNA"/>
</dbReference>
<evidence type="ECO:0000259" key="8">
    <source>
        <dbReference type="PROSITE" id="PS51379"/>
    </source>
</evidence>
<evidence type="ECO:0000256" key="2">
    <source>
        <dbReference type="ARBA" id="ARBA00022485"/>
    </source>
</evidence>
<reference evidence="10 11" key="1">
    <citation type="submission" date="2018-10" db="EMBL/GenBank/DDBJ databases">
        <title>Comparative analysis of microorganisms from saline springs in Andes Mountain Range, Colombia.</title>
        <authorList>
            <person name="Rubin E."/>
        </authorList>
    </citation>
    <scope>NUCLEOTIDE SEQUENCE [LARGE SCALE GENOMIC DNA]</scope>
    <source>
        <strain evidence="10 11">USBA GBX 843</strain>
    </source>
</reference>
<feature type="domain" description="4Fe-4S ferredoxin-type" evidence="8">
    <location>
        <begin position="268"/>
        <end position="297"/>
    </location>
</feature>
<dbReference type="GO" id="GO:0046872">
    <property type="term" value="F:metal ion binding"/>
    <property type="evidence" value="ECO:0007669"/>
    <property type="project" value="UniProtKB-KW"/>
</dbReference>
<keyword evidence="3" id="KW-0479">Metal-binding</keyword>
<evidence type="ECO:0000313" key="9">
    <source>
        <dbReference type="EMBL" id="KAB7631882.1"/>
    </source>
</evidence>
<keyword evidence="2" id="KW-0004">4Fe-4S</keyword>
<organism evidence="10 11">
    <name type="scientific">Stenotrophomonas rhizophila</name>
    <dbReference type="NCBI Taxonomy" id="216778"/>
    <lineage>
        <taxon>Bacteria</taxon>
        <taxon>Pseudomonadati</taxon>
        <taxon>Pseudomonadota</taxon>
        <taxon>Gammaproteobacteria</taxon>
        <taxon>Lysobacterales</taxon>
        <taxon>Lysobacteraceae</taxon>
        <taxon>Stenotrophomonas</taxon>
    </lineage>
</organism>
<dbReference type="Proteomes" id="UP000449004">
    <property type="component" value="Unassembled WGS sequence"/>
</dbReference>
<evidence type="ECO:0000313" key="10">
    <source>
        <dbReference type="EMBL" id="RLK53264.1"/>
    </source>
</evidence>
<evidence type="ECO:0000313" key="12">
    <source>
        <dbReference type="Proteomes" id="UP000449004"/>
    </source>
</evidence>
<sequence>MTDRLTLHLVDPSPSPPPPAPGRRAPLRWRPLLPAMLLAGFYLLPWLRWEGRQALLFDLTARRFDLFGWTLWPHDVGILLGLAAVLATALVLLTNLAGRVWCGYGCPQTVWSRLFRWMDQGTARWLPATGAARAVKHLLWLLVAAWTGITFVGFFSPIHGLVGTPWPPVWSGWETFWIVFYAAATWGNAGFLREHVCRELCPYARIHGMFCDNDTPRMQYHARRGEPRGPRVAGLGGVQARGRGLLDPTSASDYAFRAAHEDIAGPMPHFSADRLGDCLDCGDCVSVCPMALDVRAGPNADCISCGDCQDACDARMRAWQFPPGLLRYARPSAMQHRPSRWVRPRTLAAAGTLLALLAIGLHHL</sequence>
<dbReference type="GO" id="GO:0005886">
    <property type="term" value="C:plasma membrane"/>
    <property type="evidence" value="ECO:0007669"/>
    <property type="project" value="TreeGrafter"/>
</dbReference>
<evidence type="ECO:0000256" key="3">
    <source>
        <dbReference type="ARBA" id="ARBA00022723"/>
    </source>
</evidence>
<dbReference type="GO" id="GO:0051539">
    <property type="term" value="F:4 iron, 4 sulfur cluster binding"/>
    <property type="evidence" value="ECO:0007669"/>
    <property type="project" value="UniProtKB-KW"/>
</dbReference>
<keyword evidence="7" id="KW-0812">Transmembrane</keyword>
<dbReference type="AlphaFoldDB" id="A0A498CBH6"/>
<dbReference type="Proteomes" id="UP000274786">
    <property type="component" value="Unassembled WGS sequence"/>
</dbReference>
<comment type="caution">
    <text evidence="10">The sequence shown here is derived from an EMBL/GenBank/DDBJ whole genome shotgun (WGS) entry which is preliminary data.</text>
</comment>
<proteinExistence type="predicted"/>
<keyword evidence="7" id="KW-0472">Membrane</keyword>
<dbReference type="PANTHER" id="PTHR30176">
    <property type="entry name" value="FERREDOXIN-TYPE PROTEIN NAPH"/>
    <property type="match status" value="1"/>
</dbReference>
<keyword evidence="5" id="KW-0408">Iron</keyword>
<dbReference type="PROSITE" id="PS00198">
    <property type="entry name" value="4FE4S_FER_1"/>
    <property type="match status" value="1"/>
</dbReference>
<keyword evidence="7" id="KW-1133">Transmembrane helix</keyword>
<dbReference type="InterPro" id="IPR017896">
    <property type="entry name" value="4Fe4S_Fe-S-bd"/>
</dbReference>
<feature type="transmembrane region" description="Helical" evidence="7">
    <location>
        <begin position="69"/>
        <end position="93"/>
    </location>
</feature>
<dbReference type="Pfam" id="PF13746">
    <property type="entry name" value="Fer4_18"/>
    <property type="match status" value="1"/>
</dbReference>
<dbReference type="Pfam" id="PF12801">
    <property type="entry name" value="Fer4_5"/>
    <property type="match status" value="1"/>
</dbReference>
<keyword evidence="6" id="KW-0411">Iron-sulfur</keyword>
<dbReference type="OrthoDB" id="9811700at2"/>
<keyword evidence="4" id="KW-0249">Electron transport</keyword>
<evidence type="ECO:0000256" key="7">
    <source>
        <dbReference type="SAM" id="Phobius"/>
    </source>
</evidence>
<feature type="transmembrane region" description="Helical" evidence="7">
    <location>
        <begin position="346"/>
        <end position="363"/>
    </location>
</feature>
<accession>A0A498CBH6</accession>
<evidence type="ECO:0000256" key="5">
    <source>
        <dbReference type="ARBA" id="ARBA00023004"/>
    </source>
</evidence>
<protein>
    <submittedName>
        <fullName evidence="9">4Fe-4S binding protein</fullName>
    </submittedName>
    <submittedName>
        <fullName evidence="10">Cytochrome c oxidase accessory protein FixG</fullName>
    </submittedName>
</protein>
<dbReference type="EMBL" id="WELC01000004">
    <property type="protein sequence ID" value="KAB7631882.1"/>
    <property type="molecule type" value="Genomic_DNA"/>
</dbReference>
<evidence type="ECO:0000256" key="4">
    <source>
        <dbReference type="ARBA" id="ARBA00022982"/>
    </source>
</evidence>
<dbReference type="PROSITE" id="PS51379">
    <property type="entry name" value="4FE4S_FER_2"/>
    <property type="match status" value="1"/>
</dbReference>
<feature type="transmembrane region" description="Helical" evidence="7">
    <location>
        <begin position="175"/>
        <end position="192"/>
    </location>
</feature>